<evidence type="ECO:0000313" key="4">
    <source>
        <dbReference type="Proteomes" id="UP000248798"/>
    </source>
</evidence>
<organism evidence="3 4">
    <name type="scientific">Desulfobacter hydrogenophilus</name>
    <dbReference type="NCBI Taxonomy" id="2291"/>
    <lineage>
        <taxon>Bacteria</taxon>
        <taxon>Pseudomonadati</taxon>
        <taxon>Thermodesulfobacteriota</taxon>
        <taxon>Desulfobacteria</taxon>
        <taxon>Desulfobacterales</taxon>
        <taxon>Desulfobacteraceae</taxon>
        <taxon>Desulfobacter</taxon>
    </lineage>
</organism>
<feature type="domain" description="Polymerase beta nucleotidyltransferase" evidence="1">
    <location>
        <begin position="16"/>
        <end position="105"/>
    </location>
</feature>
<evidence type="ECO:0000313" key="3">
    <source>
        <dbReference type="EMBL" id="RAM01683.1"/>
    </source>
</evidence>
<evidence type="ECO:0000259" key="1">
    <source>
        <dbReference type="Pfam" id="PF18765"/>
    </source>
</evidence>
<dbReference type="AlphaFoldDB" id="A0A328FF69"/>
<keyword evidence="3" id="KW-0808">Transferase</keyword>
<reference evidence="2 5" key="2">
    <citation type="submission" date="2019-02" db="EMBL/GenBank/DDBJ databases">
        <title>Complete genome sequence of Desulfobacter hydrogenophilus AcRS1.</title>
        <authorList>
            <person name="Marietou A."/>
            <person name="Lund M.B."/>
            <person name="Marshall I.P.G."/>
            <person name="Schreiber L."/>
            <person name="Jorgensen B."/>
        </authorList>
    </citation>
    <scope>NUCLEOTIDE SEQUENCE [LARGE SCALE GENOMIC DNA]</scope>
    <source>
        <strain evidence="2 5">AcRS1</strain>
    </source>
</reference>
<dbReference type="Proteomes" id="UP000293902">
    <property type="component" value="Chromosome"/>
</dbReference>
<dbReference type="SUPFAM" id="SSF81301">
    <property type="entry name" value="Nucleotidyltransferase"/>
    <property type="match status" value="1"/>
</dbReference>
<dbReference type="Pfam" id="PF18765">
    <property type="entry name" value="Polbeta"/>
    <property type="match status" value="1"/>
</dbReference>
<dbReference type="RefSeq" id="WP_111957017.1">
    <property type="nucleotide sequence ID" value="NZ_CP036313.1"/>
</dbReference>
<dbReference type="Proteomes" id="UP000248798">
    <property type="component" value="Unassembled WGS sequence"/>
</dbReference>
<accession>A0A328FF69</accession>
<dbReference type="EMBL" id="CP036313">
    <property type="protein sequence ID" value="QBH13738.1"/>
    <property type="molecule type" value="Genomic_DNA"/>
</dbReference>
<dbReference type="OrthoDB" id="9803106at2"/>
<keyword evidence="5" id="KW-1185">Reference proteome</keyword>
<name>A0A328FF69_9BACT</name>
<dbReference type="InterPro" id="IPR043519">
    <property type="entry name" value="NT_sf"/>
</dbReference>
<dbReference type="CDD" id="cd05403">
    <property type="entry name" value="NT_KNTase_like"/>
    <property type="match status" value="1"/>
</dbReference>
<dbReference type="Gene3D" id="3.30.460.10">
    <property type="entry name" value="Beta Polymerase, domain 2"/>
    <property type="match status" value="1"/>
</dbReference>
<gene>
    <name evidence="3" type="ORF">DO021_12140</name>
    <name evidence="2" type="ORF">EYB58_12890</name>
</gene>
<proteinExistence type="predicted"/>
<dbReference type="InterPro" id="IPR041633">
    <property type="entry name" value="Polbeta"/>
</dbReference>
<dbReference type="EMBL" id="QLNI01000023">
    <property type="protein sequence ID" value="RAM01683.1"/>
    <property type="molecule type" value="Genomic_DNA"/>
</dbReference>
<evidence type="ECO:0000313" key="2">
    <source>
        <dbReference type="EMBL" id="QBH13738.1"/>
    </source>
</evidence>
<reference evidence="3 4" key="1">
    <citation type="submission" date="2018-06" db="EMBL/GenBank/DDBJ databases">
        <title>Complete Genome Sequence of Desulfobacter hydrogenophilus (DSM3380).</title>
        <authorList>
            <person name="Marietou A."/>
            <person name="Schreiber L."/>
            <person name="Marshall I."/>
            <person name="Jorgensen B."/>
        </authorList>
    </citation>
    <scope>NUCLEOTIDE SEQUENCE [LARGE SCALE GENOMIC DNA]</scope>
    <source>
        <strain evidence="3 4">DSM 3380</strain>
    </source>
</reference>
<sequence>MENKLSCFGLPSETIQKIHGVFKSYPEIEQVCIYGSRAKGNYHPGSDIDLVIMDDLIKNSRLNKLEIDLDDLLLPYKLDLTVFRKIQNQDLIDHINRVGILFYTKFI</sequence>
<dbReference type="GO" id="GO:0016740">
    <property type="term" value="F:transferase activity"/>
    <property type="evidence" value="ECO:0007669"/>
    <property type="project" value="UniProtKB-KW"/>
</dbReference>
<evidence type="ECO:0000313" key="5">
    <source>
        <dbReference type="Proteomes" id="UP000293902"/>
    </source>
</evidence>
<protein>
    <submittedName>
        <fullName evidence="3">Nucleotidyltransferase domain-containing protein</fullName>
    </submittedName>
</protein>